<sequence length="69" mass="7716">MGMDKQINNYGIHVIRSVRILGGADLIDQYMRVEKVRLSVSDDEGHGRDREVEINEAAGCRSQQMLAIG</sequence>
<keyword evidence="2" id="KW-1185">Reference proteome</keyword>
<comment type="caution">
    <text evidence="1">The sequence shown here is derived from an EMBL/GenBank/DDBJ whole genome shotgun (WGS) entry which is preliminary data.</text>
</comment>
<gene>
    <name evidence="1" type="ORF">KIN20_022661</name>
</gene>
<dbReference type="EMBL" id="JAHQIW010004567">
    <property type="protein sequence ID" value="KAJ1362934.1"/>
    <property type="molecule type" value="Genomic_DNA"/>
</dbReference>
<accession>A0AAD5QVC4</accession>
<evidence type="ECO:0000313" key="1">
    <source>
        <dbReference type="EMBL" id="KAJ1362934.1"/>
    </source>
</evidence>
<protein>
    <submittedName>
        <fullName evidence="1">Uncharacterized protein</fullName>
    </submittedName>
</protein>
<reference evidence="1" key="1">
    <citation type="submission" date="2021-06" db="EMBL/GenBank/DDBJ databases">
        <title>Parelaphostrongylus tenuis whole genome reference sequence.</title>
        <authorList>
            <person name="Garwood T.J."/>
            <person name="Larsen P.A."/>
            <person name="Fountain-Jones N.M."/>
            <person name="Garbe J.R."/>
            <person name="Macchietto M.G."/>
            <person name="Kania S.A."/>
            <person name="Gerhold R.W."/>
            <person name="Richards J.E."/>
            <person name="Wolf T.M."/>
        </authorList>
    </citation>
    <scope>NUCLEOTIDE SEQUENCE</scope>
    <source>
        <strain evidence="1">MNPRO001-30</strain>
        <tissue evidence="1">Meninges</tissue>
    </source>
</reference>
<proteinExistence type="predicted"/>
<evidence type="ECO:0000313" key="2">
    <source>
        <dbReference type="Proteomes" id="UP001196413"/>
    </source>
</evidence>
<organism evidence="1 2">
    <name type="scientific">Parelaphostrongylus tenuis</name>
    <name type="common">Meningeal worm</name>
    <dbReference type="NCBI Taxonomy" id="148309"/>
    <lineage>
        <taxon>Eukaryota</taxon>
        <taxon>Metazoa</taxon>
        <taxon>Ecdysozoa</taxon>
        <taxon>Nematoda</taxon>
        <taxon>Chromadorea</taxon>
        <taxon>Rhabditida</taxon>
        <taxon>Rhabditina</taxon>
        <taxon>Rhabditomorpha</taxon>
        <taxon>Strongyloidea</taxon>
        <taxon>Metastrongylidae</taxon>
        <taxon>Parelaphostrongylus</taxon>
    </lineage>
</organism>
<name>A0AAD5QVC4_PARTN</name>
<dbReference type="Proteomes" id="UP001196413">
    <property type="component" value="Unassembled WGS sequence"/>
</dbReference>
<dbReference type="AlphaFoldDB" id="A0AAD5QVC4"/>